<accession>A0A8E0TTN4</accession>
<dbReference type="GO" id="GO:0016868">
    <property type="term" value="F:intramolecular phosphotransferase activity"/>
    <property type="evidence" value="ECO:0007669"/>
    <property type="project" value="InterPro"/>
</dbReference>
<evidence type="ECO:0000313" key="1">
    <source>
        <dbReference type="EMBL" id="GAD60401.1"/>
    </source>
</evidence>
<dbReference type="EMBL" id="BATC01000071">
    <property type="protein sequence ID" value="GAD60401.1"/>
    <property type="molecule type" value="Genomic_DNA"/>
</dbReference>
<dbReference type="Gene3D" id="3.30.310.50">
    <property type="entry name" value="Alpha-D-phosphohexomutase, C-terminal domain"/>
    <property type="match status" value="1"/>
</dbReference>
<dbReference type="SUPFAM" id="SSF55957">
    <property type="entry name" value="Phosphoglucomutase, C-terminal domain"/>
    <property type="match status" value="1"/>
</dbReference>
<dbReference type="Proteomes" id="UP000016569">
    <property type="component" value="Unassembled WGS sequence"/>
</dbReference>
<keyword evidence="2" id="KW-1185">Reference proteome</keyword>
<sequence length="73" mass="7744">MRLWLTPDARITYRLSGTGARGATLRVYVERFEAPSGAIDAPVAEALSALSAAAAEAARIVERLDRTAPSTIT</sequence>
<dbReference type="AlphaFoldDB" id="A0A8E0TTN4"/>
<evidence type="ECO:0000313" key="2">
    <source>
        <dbReference type="Proteomes" id="UP000016569"/>
    </source>
</evidence>
<organism evidence="1 2">
    <name type="scientific">Brevundimonas abyssalis TAR-001</name>
    <dbReference type="NCBI Taxonomy" id="1391729"/>
    <lineage>
        <taxon>Bacteria</taxon>
        <taxon>Pseudomonadati</taxon>
        <taxon>Pseudomonadota</taxon>
        <taxon>Alphaproteobacteria</taxon>
        <taxon>Caulobacterales</taxon>
        <taxon>Caulobacteraceae</taxon>
        <taxon>Brevundimonas</taxon>
    </lineage>
</organism>
<protein>
    <recommendedName>
        <fullName evidence="3">Alpha-D-glucose phosphate-specific phosphoglucomutase</fullName>
    </recommendedName>
</protein>
<dbReference type="InterPro" id="IPR036900">
    <property type="entry name" value="A-D-PHexomutase_C_sf"/>
</dbReference>
<reference evidence="2" key="1">
    <citation type="journal article" date="2013" name="Genome Announc.">
        <title>Draft Genome Sequence of the Dimorphic Prosthecate Bacterium Brevundimonas abyssalis TAR-001T.</title>
        <authorList>
            <person name="Tsubouchi T."/>
            <person name="Nishi S."/>
            <person name="Usui K."/>
            <person name="Shimane Y."/>
            <person name="Takaki Y."/>
            <person name="Maruyama T."/>
            <person name="Hatada Y."/>
        </authorList>
    </citation>
    <scope>NUCLEOTIDE SEQUENCE [LARGE SCALE GENOMIC DNA]</scope>
    <source>
        <strain evidence="2">TAR-001</strain>
    </source>
</reference>
<gene>
    <name evidence="1" type="ORF">MBEBAB_2651</name>
</gene>
<comment type="caution">
    <text evidence="1">The sequence shown here is derived from an EMBL/GenBank/DDBJ whole genome shotgun (WGS) entry which is preliminary data.</text>
</comment>
<dbReference type="Pfam" id="PF24947">
    <property type="entry name" value="PGM1_C_vert_fung"/>
    <property type="match status" value="1"/>
</dbReference>
<proteinExistence type="predicted"/>
<evidence type="ECO:0008006" key="3">
    <source>
        <dbReference type="Google" id="ProtNLM"/>
    </source>
</evidence>
<name>A0A8E0TTN4_9CAUL</name>